<evidence type="ECO:0000313" key="1">
    <source>
        <dbReference type="EMBL" id="KAF7353183.1"/>
    </source>
</evidence>
<dbReference type="EMBL" id="JACAZH010000012">
    <property type="protein sequence ID" value="KAF7353183.1"/>
    <property type="molecule type" value="Genomic_DNA"/>
</dbReference>
<dbReference type="AlphaFoldDB" id="A0A8H6Y4M2"/>
<reference evidence="1" key="1">
    <citation type="submission" date="2020-05" db="EMBL/GenBank/DDBJ databases">
        <title>Mycena genomes resolve the evolution of fungal bioluminescence.</title>
        <authorList>
            <person name="Tsai I.J."/>
        </authorList>
    </citation>
    <scope>NUCLEOTIDE SEQUENCE</scope>
    <source>
        <strain evidence="1">160909Yilan</strain>
    </source>
</reference>
<evidence type="ECO:0008006" key="3">
    <source>
        <dbReference type="Google" id="ProtNLM"/>
    </source>
</evidence>
<protein>
    <recommendedName>
        <fullName evidence="3">Protein kinase domain-containing protein</fullName>
    </recommendedName>
</protein>
<organism evidence="1 2">
    <name type="scientific">Mycena sanguinolenta</name>
    <dbReference type="NCBI Taxonomy" id="230812"/>
    <lineage>
        <taxon>Eukaryota</taxon>
        <taxon>Fungi</taxon>
        <taxon>Dikarya</taxon>
        <taxon>Basidiomycota</taxon>
        <taxon>Agaricomycotina</taxon>
        <taxon>Agaricomycetes</taxon>
        <taxon>Agaricomycetidae</taxon>
        <taxon>Agaricales</taxon>
        <taxon>Marasmiineae</taxon>
        <taxon>Mycenaceae</taxon>
        <taxon>Mycena</taxon>
    </lineage>
</organism>
<comment type="caution">
    <text evidence="1">The sequence shown here is derived from an EMBL/GenBank/DDBJ whole genome shotgun (WGS) entry which is preliminary data.</text>
</comment>
<accession>A0A8H6Y4M2</accession>
<dbReference type="Proteomes" id="UP000623467">
    <property type="component" value="Unassembled WGS sequence"/>
</dbReference>
<keyword evidence="2" id="KW-1185">Reference proteome</keyword>
<gene>
    <name evidence="1" type="ORF">MSAN_01505900</name>
</gene>
<name>A0A8H6Y4M2_9AGAR</name>
<evidence type="ECO:0000313" key="2">
    <source>
        <dbReference type="Proteomes" id="UP000623467"/>
    </source>
</evidence>
<proteinExistence type="predicted"/>
<sequence>MDLQLHFEPEPTVVSTVNNAGSTAYAGVFFPQATGFNIHGGVFTSNVTNNVYNPPPEQPSAFRTVLLGDINLIKEFKEMRSNRQSSVVGRQISRGTVRRVYKAKIEGRESGHMTVTMYEGDGAEQAWNQDRAKYEAIRHPNIMQLYGLAGSVSTSARACLEQASYLLWHGMPTYFRVENVSLDASDSEDPGFSVVKFLRNISLDQGFSYRILNLEPGYDSRRIRIPKLELRLSLWSDEVPMAWLAQANHIFAELQEREHTENYGASLTGSVEDAQYPPKAIYSFVLPGISALASDRVHIYANGQTVPCIGPSTHLVLIASARKTPECWDFLQFTLRL</sequence>